<keyword evidence="2" id="KW-0540">Nuclease</keyword>
<dbReference type="GO" id="GO:0008408">
    <property type="term" value="F:3'-5' exonuclease activity"/>
    <property type="evidence" value="ECO:0007669"/>
    <property type="project" value="TreeGrafter"/>
</dbReference>
<dbReference type="InterPro" id="IPR006054">
    <property type="entry name" value="DnaQ"/>
</dbReference>
<dbReference type="PANTHER" id="PTHR30231:SF41">
    <property type="entry name" value="DNA POLYMERASE III SUBUNIT EPSILON"/>
    <property type="match status" value="1"/>
</dbReference>
<keyword evidence="9" id="KW-1185">Reference proteome</keyword>
<name>A0A930UH59_9GAMM</name>
<evidence type="ECO:0000313" key="9">
    <source>
        <dbReference type="Proteomes" id="UP000604381"/>
    </source>
</evidence>
<proteinExistence type="predicted"/>
<evidence type="ECO:0000256" key="5">
    <source>
        <dbReference type="ARBA" id="ARBA00026073"/>
    </source>
</evidence>
<feature type="domain" description="Exonuclease" evidence="7">
    <location>
        <begin position="2"/>
        <end position="175"/>
    </location>
</feature>
<dbReference type="Gene3D" id="3.30.420.10">
    <property type="entry name" value="Ribonuclease H-like superfamily/Ribonuclease H"/>
    <property type="match status" value="1"/>
</dbReference>
<evidence type="ECO:0000256" key="4">
    <source>
        <dbReference type="ARBA" id="ARBA00025483"/>
    </source>
</evidence>
<accession>A0A930UH59</accession>
<dbReference type="SUPFAM" id="SSF53098">
    <property type="entry name" value="Ribonuclease H-like"/>
    <property type="match status" value="1"/>
</dbReference>
<sequence length="175" mass="19514">MRHVFFDIETTGFNHAQGDRIVSIGAVAYPDGGLERGTEEIYYQEINPEREIPERSIEIHGLTAEMLADKPVFAEVADAMLAFVDNAVLYAHNGYAFDFPFVNAALEYIDKPQLEEVIAHSVDTVLLARDIYPGQRNGLDHLIARAGLEGRGVHSALEDARLLAQVYKMLLREAD</sequence>
<dbReference type="GO" id="GO:0003887">
    <property type="term" value="F:DNA-directed DNA polymerase activity"/>
    <property type="evidence" value="ECO:0007669"/>
    <property type="project" value="UniProtKB-EC"/>
</dbReference>
<dbReference type="EMBL" id="JADHEI010000028">
    <property type="protein sequence ID" value="MBF2734792.1"/>
    <property type="molecule type" value="Genomic_DNA"/>
</dbReference>
<dbReference type="SMART" id="SM00479">
    <property type="entry name" value="EXOIII"/>
    <property type="match status" value="1"/>
</dbReference>
<evidence type="ECO:0000256" key="3">
    <source>
        <dbReference type="ARBA" id="ARBA00022839"/>
    </source>
</evidence>
<comment type="caution">
    <text evidence="8">The sequence shown here is derived from an EMBL/GenBank/DDBJ whole genome shotgun (WGS) entry which is preliminary data.</text>
</comment>
<dbReference type="InterPro" id="IPR013520">
    <property type="entry name" value="Ribonucl_H"/>
</dbReference>
<dbReference type="AlphaFoldDB" id="A0A930UH59"/>
<evidence type="ECO:0000313" key="8">
    <source>
        <dbReference type="EMBL" id="MBF2734792.1"/>
    </source>
</evidence>
<dbReference type="GO" id="GO:0003677">
    <property type="term" value="F:DNA binding"/>
    <property type="evidence" value="ECO:0007669"/>
    <property type="project" value="InterPro"/>
</dbReference>
<evidence type="ECO:0000256" key="2">
    <source>
        <dbReference type="ARBA" id="ARBA00022722"/>
    </source>
</evidence>
<dbReference type="Proteomes" id="UP000604381">
    <property type="component" value="Unassembled WGS sequence"/>
</dbReference>
<dbReference type="InterPro" id="IPR012337">
    <property type="entry name" value="RNaseH-like_sf"/>
</dbReference>
<protein>
    <recommendedName>
        <fullName evidence="1">DNA-directed DNA polymerase</fullName>
        <ecNumber evidence="1">2.7.7.7</ecNumber>
    </recommendedName>
</protein>
<dbReference type="Pfam" id="PF00929">
    <property type="entry name" value="RNase_T"/>
    <property type="match status" value="1"/>
</dbReference>
<dbReference type="NCBIfam" id="TIGR00573">
    <property type="entry name" value="dnaq"/>
    <property type="match status" value="1"/>
</dbReference>
<dbReference type="GO" id="GO:0005829">
    <property type="term" value="C:cytosol"/>
    <property type="evidence" value="ECO:0007669"/>
    <property type="project" value="TreeGrafter"/>
</dbReference>
<dbReference type="EC" id="2.7.7.7" evidence="1"/>
<keyword evidence="3" id="KW-0269">Exonuclease</keyword>
<comment type="subunit">
    <text evidence="5">DNA polymerase III contains a core (composed of alpha, epsilon and theta chains) that associates with a tau subunit. This core dimerizes to form the POLIII' complex. PolIII' associates with the gamma complex (composed of gamma, delta, delta', psi and chi chains) and with the beta chain to form the complete DNA polymerase III complex.</text>
</comment>
<comment type="function">
    <text evidence="4">DNA polymerase III is a complex, multichain enzyme responsible for most of the replicative synthesis in bacteria. The epsilon subunit contain the editing function and is a proofreading 3'-5' exonuclease.</text>
</comment>
<organism evidence="8 9">
    <name type="scientific">Candidatus Amphirhobacter heronislandensis</name>
    <dbReference type="NCBI Taxonomy" id="1732024"/>
    <lineage>
        <taxon>Bacteria</taxon>
        <taxon>Pseudomonadati</taxon>
        <taxon>Pseudomonadota</taxon>
        <taxon>Gammaproteobacteria</taxon>
        <taxon>Candidatus Tethybacterales</taxon>
        <taxon>Candidatus Tethybacteraceae</taxon>
        <taxon>Candidatus Amphirhobacter</taxon>
    </lineage>
</organism>
<keyword evidence="3" id="KW-0378">Hydrolase</keyword>
<reference evidence="8" key="1">
    <citation type="submission" date="2020-10" db="EMBL/GenBank/DDBJ databases">
        <title>An improved Amphimedon queenslandica hologenome assembly reveals how three proteobacterial symbionts can extend the metabolic phenotypic of their marine sponge host.</title>
        <authorList>
            <person name="Degnan B."/>
            <person name="Degnan S."/>
            <person name="Xiang X."/>
        </authorList>
    </citation>
    <scope>NUCLEOTIDE SEQUENCE</scope>
    <source>
        <strain evidence="8">AqS2</strain>
    </source>
</reference>
<evidence type="ECO:0000256" key="6">
    <source>
        <dbReference type="ARBA" id="ARBA00049244"/>
    </source>
</evidence>
<dbReference type="GO" id="GO:0045004">
    <property type="term" value="P:DNA replication proofreading"/>
    <property type="evidence" value="ECO:0007669"/>
    <property type="project" value="TreeGrafter"/>
</dbReference>
<dbReference type="PANTHER" id="PTHR30231">
    <property type="entry name" value="DNA POLYMERASE III SUBUNIT EPSILON"/>
    <property type="match status" value="1"/>
</dbReference>
<evidence type="ECO:0000256" key="1">
    <source>
        <dbReference type="ARBA" id="ARBA00012417"/>
    </source>
</evidence>
<dbReference type="InterPro" id="IPR036397">
    <property type="entry name" value="RNaseH_sf"/>
</dbReference>
<comment type="catalytic activity">
    <reaction evidence="6">
        <text>DNA(n) + a 2'-deoxyribonucleoside 5'-triphosphate = DNA(n+1) + diphosphate</text>
        <dbReference type="Rhea" id="RHEA:22508"/>
        <dbReference type="Rhea" id="RHEA-COMP:17339"/>
        <dbReference type="Rhea" id="RHEA-COMP:17340"/>
        <dbReference type="ChEBI" id="CHEBI:33019"/>
        <dbReference type="ChEBI" id="CHEBI:61560"/>
        <dbReference type="ChEBI" id="CHEBI:173112"/>
        <dbReference type="EC" id="2.7.7.7"/>
    </reaction>
</comment>
<evidence type="ECO:0000259" key="7">
    <source>
        <dbReference type="SMART" id="SM00479"/>
    </source>
</evidence>
<gene>
    <name evidence="8" type="ORF">ISN26_01680</name>
</gene>
<dbReference type="FunFam" id="3.30.420.10:FF:000045">
    <property type="entry name" value="3'-5' exonuclease DinG"/>
    <property type="match status" value="1"/>
</dbReference>